<dbReference type="PROSITE" id="PS00078">
    <property type="entry name" value="COX2"/>
    <property type="match status" value="1"/>
</dbReference>
<dbReference type="RefSeq" id="WP_237445678.1">
    <property type="nucleotide sequence ID" value="NZ_CAKLPX010000004.1"/>
</dbReference>
<evidence type="ECO:0000256" key="13">
    <source>
        <dbReference type="ARBA" id="ARBA00023136"/>
    </source>
</evidence>
<dbReference type="PROSITE" id="PS50857">
    <property type="entry name" value="COX2_CUA"/>
    <property type="match status" value="1"/>
</dbReference>
<dbReference type="EC" id="7.1.1.9" evidence="18"/>
<comment type="function">
    <text evidence="14 18">Subunits I and II form the functional core of the enzyme complex. Electrons originating in cytochrome c are transferred via heme a and Cu(A) to the binuclear center formed by heme a3 and Cu(B).</text>
</comment>
<evidence type="ECO:0000313" key="24">
    <source>
        <dbReference type="EMBL" id="CAH0992995.1"/>
    </source>
</evidence>
<dbReference type="SUPFAM" id="SSF49503">
    <property type="entry name" value="Cupredoxins"/>
    <property type="match status" value="1"/>
</dbReference>
<reference evidence="24" key="1">
    <citation type="submission" date="2021-12" db="EMBL/GenBank/DDBJ databases">
        <authorList>
            <person name="Rodrigo-Torres L."/>
            <person name="Arahal R. D."/>
            <person name="Lucena T."/>
        </authorList>
    </citation>
    <scope>NUCLEOTIDE SEQUENCE</scope>
    <source>
        <strain evidence="24">CECT 8267</strain>
    </source>
</reference>
<proteinExistence type="inferred from homology"/>
<comment type="subcellular location">
    <subcellularLocation>
        <location evidence="17">Cell membrane</location>
        <topology evidence="17">Multi-pass membrane protein</topology>
    </subcellularLocation>
    <subcellularLocation>
        <location evidence="1">Membrane</location>
        <topology evidence="1">Multi-pass membrane protein</topology>
    </subcellularLocation>
</comment>
<dbReference type="PROSITE" id="PS51007">
    <property type="entry name" value="CYTC"/>
    <property type="match status" value="1"/>
</dbReference>
<evidence type="ECO:0000259" key="22">
    <source>
        <dbReference type="PROSITE" id="PS50999"/>
    </source>
</evidence>
<dbReference type="Pfam" id="PF13442">
    <property type="entry name" value="Cytochrome_CBB3"/>
    <property type="match status" value="1"/>
</dbReference>
<keyword evidence="4 16" id="KW-0349">Heme</keyword>
<evidence type="ECO:0000256" key="16">
    <source>
        <dbReference type="PROSITE-ProRule" id="PRU00433"/>
    </source>
</evidence>
<dbReference type="Proteomes" id="UP000838100">
    <property type="component" value="Unassembled WGS sequence"/>
</dbReference>
<dbReference type="SUPFAM" id="SSF46626">
    <property type="entry name" value="Cytochrome c"/>
    <property type="match status" value="1"/>
</dbReference>
<dbReference type="Gene3D" id="2.60.40.420">
    <property type="entry name" value="Cupredoxins - blue copper proteins"/>
    <property type="match status" value="1"/>
</dbReference>
<keyword evidence="12 18" id="KW-0186">Copper</keyword>
<evidence type="ECO:0000256" key="19">
    <source>
        <dbReference type="SAM" id="Phobius"/>
    </source>
</evidence>
<evidence type="ECO:0000256" key="3">
    <source>
        <dbReference type="ARBA" id="ARBA00022448"/>
    </source>
</evidence>
<dbReference type="PROSITE" id="PS50999">
    <property type="entry name" value="COX2_TM"/>
    <property type="match status" value="1"/>
</dbReference>
<feature type="chain" id="PRO_5045035748" description="Cytochrome c oxidase subunit 2" evidence="20">
    <location>
        <begin position="29"/>
        <end position="384"/>
    </location>
</feature>
<keyword evidence="25" id="KW-1185">Reference proteome</keyword>
<feature type="transmembrane region" description="Helical" evidence="19">
    <location>
        <begin position="97"/>
        <end position="115"/>
    </location>
</feature>
<evidence type="ECO:0000256" key="8">
    <source>
        <dbReference type="ARBA" id="ARBA00022967"/>
    </source>
</evidence>
<evidence type="ECO:0000259" key="23">
    <source>
        <dbReference type="PROSITE" id="PS51007"/>
    </source>
</evidence>
<evidence type="ECO:0000256" key="15">
    <source>
        <dbReference type="ARBA" id="ARBA00047816"/>
    </source>
</evidence>
<accession>A0ABM9AIZ0</accession>
<keyword evidence="13 19" id="KW-0472">Membrane</keyword>
<evidence type="ECO:0000256" key="18">
    <source>
        <dbReference type="RuleBase" id="RU004024"/>
    </source>
</evidence>
<dbReference type="NCBIfam" id="TIGR02866">
    <property type="entry name" value="CoxB"/>
    <property type="match status" value="1"/>
</dbReference>
<dbReference type="InterPro" id="IPR001505">
    <property type="entry name" value="Copper_CuA"/>
</dbReference>
<evidence type="ECO:0000256" key="1">
    <source>
        <dbReference type="ARBA" id="ARBA00004141"/>
    </source>
</evidence>
<dbReference type="SUPFAM" id="SSF81464">
    <property type="entry name" value="Cytochrome c oxidase subunit II-like, transmembrane region"/>
    <property type="match status" value="1"/>
</dbReference>
<evidence type="ECO:0000313" key="25">
    <source>
        <dbReference type="Proteomes" id="UP000838100"/>
    </source>
</evidence>
<comment type="similarity">
    <text evidence="2 17">Belongs to the cytochrome c oxidase subunit 2 family.</text>
</comment>
<keyword evidence="3 17" id="KW-0813">Transport</keyword>
<feature type="domain" description="Cytochrome c" evidence="23">
    <location>
        <begin position="286"/>
        <end position="364"/>
    </location>
</feature>
<dbReference type="Pfam" id="PF02790">
    <property type="entry name" value="COX2_TM"/>
    <property type="match status" value="1"/>
</dbReference>
<keyword evidence="10 19" id="KW-1133">Transmembrane helix</keyword>
<comment type="cofactor">
    <cofactor evidence="18">
        <name>Cu cation</name>
        <dbReference type="ChEBI" id="CHEBI:23378"/>
    </cofactor>
    <text evidence="18">Binds a copper A center.</text>
</comment>
<comment type="catalytic activity">
    <reaction evidence="15 18">
        <text>4 Fe(II)-[cytochrome c] + O2 + 8 H(+)(in) = 4 Fe(III)-[cytochrome c] + 2 H2O + 4 H(+)(out)</text>
        <dbReference type="Rhea" id="RHEA:11436"/>
        <dbReference type="Rhea" id="RHEA-COMP:10350"/>
        <dbReference type="Rhea" id="RHEA-COMP:14399"/>
        <dbReference type="ChEBI" id="CHEBI:15377"/>
        <dbReference type="ChEBI" id="CHEBI:15378"/>
        <dbReference type="ChEBI" id="CHEBI:15379"/>
        <dbReference type="ChEBI" id="CHEBI:29033"/>
        <dbReference type="ChEBI" id="CHEBI:29034"/>
        <dbReference type="EC" id="7.1.1.9"/>
    </reaction>
</comment>
<dbReference type="EMBL" id="CAKLPX010000004">
    <property type="protein sequence ID" value="CAH0992995.1"/>
    <property type="molecule type" value="Genomic_DNA"/>
</dbReference>
<dbReference type="PRINTS" id="PR01166">
    <property type="entry name" value="CYCOXIDASEII"/>
</dbReference>
<protein>
    <recommendedName>
        <fullName evidence="18">Cytochrome c oxidase subunit 2</fullName>
        <ecNumber evidence="18">7.1.1.9</ecNumber>
    </recommendedName>
</protein>
<feature type="domain" description="Cytochrome oxidase subunit II transmembrane region profile" evidence="22">
    <location>
        <begin position="30"/>
        <end position="125"/>
    </location>
</feature>
<evidence type="ECO:0000256" key="2">
    <source>
        <dbReference type="ARBA" id="ARBA00007866"/>
    </source>
</evidence>
<evidence type="ECO:0000256" key="4">
    <source>
        <dbReference type="ARBA" id="ARBA00022617"/>
    </source>
</evidence>
<evidence type="ECO:0000256" key="17">
    <source>
        <dbReference type="RuleBase" id="RU000456"/>
    </source>
</evidence>
<keyword evidence="9 17" id="KW-0249">Electron transport</keyword>
<organism evidence="24 25">
    <name type="scientific">Sinobacterium norvegicum</name>
    <dbReference type="NCBI Taxonomy" id="1641715"/>
    <lineage>
        <taxon>Bacteria</taxon>
        <taxon>Pseudomonadati</taxon>
        <taxon>Pseudomonadota</taxon>
        <taxon>Gammaproteobacteria</taxon>
        <taxon>Cellvibrionales</taxon>
        <taxon>Spongiibacteraceae</taxon>
        <taxon>Sinobacterium</taxon>
    </lineage>
</organism>
<comment type="caution">
    <text evidence="24">The sequence shown here is derived from an EMBL/GenBank/DDBJ whole genome shotgun (WGS) entry which is preliminary data.</text>
</comment>
<feature type="signal peptide" evidence="20">
    <location>
        <begin position="1"/>
        <end position="28"/>
    </location>
</feature>
<dbReference type="InterPro" id="IPR011759">
    <property type="entry name" value="Cyt_c_oxidase_su2_TM_dom"/>
</dbReference>
<keyword evidence="5 17" id="KW-0679">Respiratory chain</keyword>
<dbReference type="InterPro" id="IPR045187">
    <property type="entry name" value="CcO_II"/>
</dbReference>
<evidence type="ECO:0000256" key="10">
    <source>
        <dbReference type="ARBA" id="ARBA00022989"/>
    </source>
</evidence>
<dbReference type="InterPro" id="IPR014222">
    <property type="entry name" value="Cyt_c_oxidase_su2"/>
</dbReference>
<dbReference type="InterPro" id="IPR036909">
    <property type="entry name" value="Cyt_c-like_dom_sf"/>
</dbReference>
<keyword evidence="6 17" id="KW-0812">Transmembrane</keyword>
<keyword evidence="20" id="KW-0732">Signal</keyword>
<evidence type="ECO:0000256" key="6">
    <source>
        <dbReference type="ARBA" id="ARBA00022692"/>
    </source>
</evidence>
<feature type="domain" description="Cytochrome oxidase subunit II copper A binding" evidence="21">
    <location>
        <begin position="126"/>
        <end position="266"/>
    </location>
</feature>
<feature type="transmembrane region" description="Helical" evidence="19">
    <location>
        <begin position="52"/>
        <end position="76"/>
    </location>
</feature>
<keyword evidence="7 16" id="KW-0479">Metal-binding</keyword>
<keyword evidence="11 16" id="KW-0408">Iron</keyword>
<evidence type="ECO:0000256" key="5">
    <source>
        <dbReference type="ARBA" id="ARBA00022660"/>
    </source>
</evidence>
<evidence type="ECO:0000256" key="7">
    <source>
        <dbReference type="ARBA" id="ARBA00022723"/>
    </source>
</evidence>
<dbReference type="InterPro" id="IPR002429">
    <property type="entry name" value="CcO_II-like_C"/>
</dbReference>
<evidence type="ECO:0000256" key="9">
    <source>
        <dbReference type="ARBA" id="ARBA00022982"/>
    </source>
</evidence>
<dbReference type="Pfam" id="PF00116">
    <property type="entry name" value="COX2"/>
    <property type="match status" value="1"/>
</dbReference>
<dbReference type="Gene3D" id="1.10.760.10">
    <property type="entry name" value="Cytochrome c-like domain"/>
    <property type="match status" value="1"/>
</dbReference>
<evidence type="ECO:0000256" key="14">
    <source>
        <dbReference type="ARBA" id="ARBA00024688"/>
    </source>
</evidence>
<dbReference type="InterPro" id="IPR036257">
    <property type="entry name" value="Cyt_c_oxidase_su2_TM_sf"/>
</dbReference>
<evidence type="ECO:0000259" key="21">
    <source>
        <dbReference type="PROSITE" id="PS50857"/>
    </source>
</evidence>
<name>A0ABM9AIZ0_9GAMM</name>
<gene>
    <name evidence="24" type="ORF">SIN8267_03134</name>
</gene>
<dbReference type="PANTHER" id="PTHR22888">
    <property type="entry name" value="CYTOCHROME C OXIDASE, SUBUNIT II"/>
    <property type="match status" value="1"/>
</dbReference>
<evidence type="ECO:0000256" key="11">
    <source>
        <dbReference type="ARBA" id="ARBA00023004"/>
    </source>
</evidence>
<dbReference type="InterPro" id="IPR009056">
    <property type="entry name" value="Cyt_c-like_dom"/>
</dbReference>
<dbReference type="PANTHER" id="PTHR22888:SF9">
    <property type="entry name" value="CYTOCHROME C OXIDASE SUBUNIT 2"/>
    <property type="match status" value="1"/>
</dbReference>
<evidence type="ECO:0000256" key="20">
    <source>
        <dbReference type="SAM" id="SignalP"/>
    </source>
</evidence>
<dbReference type="InterPro" id="IPR008972">
    <property type="entry name" value="Cupredoxin"/>
</dbReference>
<evidence type="ECO:0000256" key="12">
    <source>
        <dbReference type="ARBA" id="ARBA00023008"/>
    </source>
</evidence>
<keyword evidence="8" id="KW-1278">Translocase</keyword>
<sequence length="384" mass="42471">MLLRAHPLRWIVHGFAVLLASLASASYAEEAQRWQTNLAPGVTEVGQKVYDLHMDIFILCIVIAVVVFSVMFYALIAHRKSTGRTASQFHENTKVEIVWTIIPCIILIAMAFPATKTLIEVYDTSDSELDIMITGYQWKWKYEYLNDSGETVSFFSSLTTPQREINNEDAKGEHYLLEVDEPMVIPVGKKVRFLVTAADVIHAWWVPALAVKRDAIPGFVNEAWTKPLEVGVYRGQCAELCGRDHGFMPIVVKVVEQDEYDSWLAGKQQESAKLKELMAQTFTLDEMVARGESVYNSQCMACHGDQGQGGVGKAIAGSAIAMGDISQHLDVVINGVPGTAMQAFGNQLNDLDAAAVTTYQRNAWGNNMGDTVQAIDVYNAKKGQ</sequence>
<dbReference type="Gene3D" id="1.10.287.90">
    <property type="match status" value="1"/>
</dbReference>